<reference evidence="1" key="1">
    <citation type="submission" date="2018-05" db="EMBL/GenBank/DDBJ databases">
        <authorList>
            <person name="Lanie J.A."/>
            <person name="Ng W.-L."/>
            <person name="Kazmierczak K.M."/>
            <person name="Andrzejewski T.M."/>
            <person name="Davidsen T.M."/>
            <person name="Wayne K.J."/>
            <person name="Tettelin H."/>
            <person name="Glass J.I."/>
            <person name="Rusch D."/>
            <person name="Podicherti R."/>
            <person name="Tsui H.-C.T."/>
            <person name="Winkler M.E."/>
        </authorList>
    </citation>
    <scope>NUCLEOTIDE SEQUENCE</scope>
</reference>
<name>A0A382WVL2_9ZZZZ</name>
<dbReference type="EMBL" id="UINC01162358">
    <property type="protein sequence ID" value="SVD62071.1"/>
    <property type="molecule type" value="Genomic_DNA"/>
</dbReference>
<feature type="non-terminal residue" evidence="1">
    <location>
        <position position="1"/>
    </location>
</feature>
<sequence>QLLNMYVPVSLQINLNFDFSSQQQLVSMT</sequence>
<dbReference type="AlphaFoldDB" id="A0A382WVL2"/>
<proteinExistence type="predicted"/>
<gene>
    <name evidence="1" type="ORF">METZ01_LOCUS414925</name>
</gene>
<evidence type="ECO:0000313" key="1">
    <source>
        <dbReference type="EMBL" id="SVD62071.1"/>
    </source>
</evidence>
<protein>
    <submittedName>
        <fullName evidence="1">Uncharacterized protein</fullName>
    </submittedName>
</protein>
<accession>A0A382WVL2</accession>
<organism evidence="1">
    <name type="scientific">marine metagenome</name>
    <dbReference type="NCBI Taxonomy" id="408172"/>
    <lineage>
        <taxon>unclassified sequences</taxon>
        <taxon>metagenomes</taxon>
        <taxon>ecological metagenomes</taxon>
    </lineage>
</organism>